<dbReference type="VEuPathDB" id="FungiDB:CCM_06960"/>
<feature type="chain" id="PRO_5014184327" description="AA1-like domain-containing protein" evidence="1">
    <location>
        <begin position="20"/>
        <end position="177"/>
    </location>
</feature>
<dbReference type="AlphaFoldDB" id="A0A2H4SJA9"/>
<evidence type="ECO:0008006" key="4">
    <source>
        <dbReference type="Google" id="ProtNLM"/>
    </source>
</evidence>
<evidence type="ECO:0000256" key="1">
    <source>
        <dbReference type="SAM" id="SignalP"/>
    </source>
</evidence>
<evidence type="ECO:0000313" key="3">
    <source>
        <dbReference type="Proteomes" id="UP000323067"/>
    </source>
</evidence>
<dbReference type="VEuPathDB" id="FungiDB:A9K55_007951"/>
<keyword evidence="1" id="KW-0732">Signal</keyword>
<evidence type="ECO:0000313" key="2">
    <source>
        <dbReference type="EMBL" id="ATY63170.1"/>
    </source>
</evidence>
<dbReference type="Proteomes" id="UP000323067">
    <property type="component" value="Chromosome vii"/>
</dbReference>
<dbReference type="EMBL" id="CP023324">
    <property type="protein sequence ID" value="ATY63170.1"/>
    <property type="molecule type" value="Genomic_DNA"/>
</dbReference>
<accession>A0A2H4SJA9</accession>
<dbReference type="OrthoDB" id="5239982at2759"/>
<sequence>MRLSLAVAAALPLAATAYTAHPMLLKAAAQQNCDLPQQFKIRDFAGQANGTADASAPTFFTFSYADAATKVETTCQLNATSKSTSPAGLTPRFACENRDVKFIWEQNKQQLAIIERACPSPQGTPLYEATGTIFISAPCKGGVCAANATEYTGNFTSLQPVRDPTSFKMAYEMMQME</sequence>
<gene>
    <name evidence="2" type="ORF">A9K55_007951</name>
</gene>
<protein>
    <recommendedName>
        <fullName evidence="4">AA1-like domain-containing protein</fullName>
    </recommendedName>
</protein>
<name>A0A2H4SJA9_CORMI</name>
<feature type="signal peptide" evidence="1">
    <location>
        <begin position="1"/>
        <end position="19"/>
    </location>
</feature>
<organism evidence="2 3">
    <name type="scientific">Cordyceps militaris</name>
    <name type="common">Caterpillar fungus</name>
    <name type="synonym">Clavaria militaris</name>
    <dbReference type="NCBI Taxonomy" id="73501"/>
    <lineage>
        <taxon>Eukaryota</taxon>
        <taxon>Fungi</taxon>
        <taxon>Dikarya</taxon>
        <taxon>Ascomycota</taxon>
        <taxon>Pezizomycotina</taxon>
        <taxon>Sordariomycetes</taxon>
        <taxon>Hypocreomycetidae</taxon>
        <taxon>Hypocreales</taxon>
        <taxon>Cordycipitaceae</taxon>
        <taxon>Cordyceps</taxon>
    </lineage>
</organism>
<reference evidence="2 3" key="1">
    <citation type="journal article" date="2017" name="BMC Genomics">
        <title>Chromosome level assembly and secondary metabolite potential of the parasitic fungus Cordyceps militaris.</title>
        <authorList>
            <person name="Kramer G.J."/>
            <person name="Nodwell J.R."/>
        </authorList>
    </citation>
    <scope>NUCLEOTIDE SEQUENCE [LARGE SCALE GENOMIC DNA]</scope>
    <source>
        <strain evidence="2 3">ATCC 34164</strain>
    </source>
</reference>
<proteinExistence type="predicted"/>
<dbReference type="OMA" id="TTPCHKN"/>